<accession>A0A183D663</accession>
<sequence length="162" mass="18832">MRRTWKFAYNRAKQLNAYCRAYRRKLLSQLEASVVPAKNQRTKYEEKHDASSTASVSGHSIDDEFPEETRTTTSVSTDRRPSTLASRKVKNSEDLILMKQIERDANYTYHVSSKAHPDIVMDLQLFRETVFRRILAEKDAQRSCSDTGFQTDDESFETIDIR</sequence>
<reference evidence="4" key="1">
    <citation type="submission" date="2016-06" db="UniProtKB">
        <authorList>
            <consortium name="WormBaseParasite"/>
        </authorList>
    </citation>
    <scope>IDENTIFICATION</scope>
</reference>
<dbReference type="WBParaSite" id="GPUH_0000421101-mRNA-1">
    <property type="protein sequence ID" value="GPUH_0000421101-mRNA-1"/>
    <property type="gene ID" value="GPUH_0000421101"/>
</dbReference>
<protein>
    <submittedName>
        <fullName evidence="4">MADF domain-containing protein</fullName>
    </submittedName>
</protein>
<dbReference type="AlphaFoldDB" id="A0A183D663"/>
<name>A0A183D663_9BILA</name>
<reference evidence="2 3" key="2">
    <citation type="submission" date="2018-11" db="EMBL/GenBank/DDBJ databases">
        <authorList>
            <consortium name="Pathogen Informatics"/>
        </authorList>
    </citation>
    <scope>NUCLEOTIDE SEQUENCE [LARGE SCALE GENOMIC DNA]</scope>
</reference>
<gene>
    <name evidence="2" type="ORF">GPUH_LOCUS4205</name>
</gene>
<proteinExistence type="predicted"/>
<evidence type="ECO:0000313" key="3">
    <source>
        <dbReference type="Proteomes" id="UP000271098"/>
    </source>
</evidence>
<organism evidence="4">
    <name type="scientific">Gongylonema pulchrum</name>
    <dbReference type="NCBI Taxonomy" id="637853"/>
    <lineage>
        <taxon>Eukaryota</taxon>
        <taxon>Metazoa</taxon>
        <taxon>Ecdysozoa</taxon>
        <taxon>Nematoda</taxon>
        <taxon>Chromadorea</taxon>
        <taxon>Rhabditida</taxon>
        <taxon>Spirurina</taxon>
        <taxon>Spiruromorpha</taxon>
        <taxon>Spiruroidea</taxon>
        <taxon>Gongylonematidae</taxon>
        <taxon>Gongylonema</taxon>
    </lineage>
</organism>
<evidence type="ECO:0000313" key="4">
    <source>
        <dbReference type="WBParaSite" id="GPUH_0000421101-mRNA-1"/>
    </source>
</evidence>
<dbReference type="Proteomes" id="UP000271098">
    <property type="component" value="Unassembled WGS sequence"/>
</dbReference>
<feature type="region of interest" description="Disordered" evidence="1">
    <location>
        <begin position="37"/>
        <end position="86"/>
    </location>
</feature>
<evidence type="ECO:0000256" key="1">
    <source>
        <dbReference type="SAM" id="MobiDB-lite"/>
    </source>
</evidence>
<keyword evidence="3" id="KW-1185">Reference proteome</keyword>
<evidence type="ECO:0000313" key="2">
    <source>
        <dbReference type="EMBL" id="VDK43261.1"/>
    </source>
</evidence>
<dbReference type="EMBL" id="UYRT01007719">
    <property type="protein sequence ID" value="VDK43261.1"/>
    <property type="molecule type" value="Genomic_DNA"/>
</dbReference>